<proteinExistence type="predicted"/>
<evidence type="ECO:0000313" key="2">
    <source>
        <dbReference type="Proteomes" id="UP001433508"/>
    </source>
</evidence>
<organism evidence="1 2">
    <name type="scientific">Lipomyces kononenkoae</name>
    <name type="common">Yeast</name>
    <dbReference type="NCBI Taxonomy" id="34357"/>
    <lineage>
        <taxon>Eukaryota</taxon>
        <taxon>Fungi</taxon>
        <taxon>Dikarya</taxon>
        <taxon>Ascomycota</taxon>
        <taxon>Saccharomycotina</taxon>
        <taxon>Lipomycetes</taxon>
        <taxon>Lipomycetales</taxon>
        <taxon>Lipomycetaceae</taxon>
        <taxon>Lipomyces</taxon>
    </lineage>
</organism>
<sequence>MRFILSLIAQFSVVAQSTPGQGMKFTALHYVVAFIVIFSTVVFIVLFGRLPTFKGTIVGKAHILLWHRIPAKLAAIDKTVTGGRICNATSSWGNYLINEKHWGVAAFYVTVLTVALIFFFKDAWRYITNPIHRLLIPPLAFQPYFYLYLSAFTDPGTITPSNVSRQLEIFRYDDIIFYPDMPPCRTCRTPKPARSKHCGVCKHCIARMDHHCAWINNCVGYYNYRFFLGFIVSNLIVLSYGSYLTFTVLYMEYMRQYFPGGYDSAPKYFWADYVKWIKLIHSQNWTATVSSLFMIATLVCPLVIAFLAQHILFIHQGVTTNESEKWGEVEWAVKNGMLYIYENCGFNAENDVAETASGSGSESESGLARSRPAVLTNGTQIKLENNGRRVYIQVYGEGEMNRSVPHGMVQSEKVPDLDSICNIYDKGGFFKNWGEVFFPKYT</sequence>
<name>A0ACC3T0D1_LIPKO</name>
<protein>
    <submittedName>
        <fullName evidence="1">DHHC palmitoyltransferase-domain-containing protein</fullName>
    </submittedName>
</protein>
<keyword evidence="2" id="KW-1185">Reference proteome</keyword>
<accession>A0ACC3T0D1</accession>
<gene>
    <name evidence="1" type="ORF">V1525DRAFT_162873</name>
</gene>
<evidence type="ECO:0000313" key="1">
    <source>
        <dbReference type="EMBL" id="KAK9237333.1"/>
    </source>
</evidence>
<dbReference type="Proteomes" id="UP001433508">
    <property type="component" value="Unassembled WGS sequence"/>
</dbReference>
<dbReference type="EMBL" id="MU971370">
    <property type="protein sequence ID" value="KAK9237333.1"/>
    <property type="molecule type" value="Genomic_DNA"/>
</dbReference>
<comment type="caution">
    <text evidence="1">The sequence shown here is derived from an EMBL/GenBank/DDBJ whole genome shotgun (WGS) entry which is preliminary data.</text>
</comment>
<reference evidence="2" key="1">
    <citation type="journal article" date="2024" name="Front. Bioeng. Biotechnol.">
        <title>Genome-scale model development and genomic sequencing of the oleaginous clade Lipomyces.</title>
        <authorList>
            <person name="Czajka J.J."/>
            <person name="Han Y."/>
            <person name="Kim J."/>
            <person name="Mondo S.J."/>
            <person name="Hofstad B.A."/>
            <person name="Robles A."/>
            <person name="Haridas S."/>
            <person name="Riley R."/>
            <person name="LaButti K."/>
            <person name="Pangilinan J."/>
            <person name="Andreopoulos W."/>
            <person name="Lipzen A."/>
            <person name="Yan J."/>
            <person name="Wang M."/>
            <person name="Ng V."/>
            <person name="Grigoriev I.V."/>
            <person name="Spatafora J.W."/>
            <person name="Magnuson J.K."/>
            <person name="Baker S.E."/>
            <person name="Pomraning K.R."/>
        </authorList>
    </citation>
    <scope>NUCLEOTIDE SEQUENCE [LARGE SCALE GENOMIC DNA]</scope>
    <source>
        <strain evidence="2">CBS 7786</strain>
    </source>
</reference>